<dbReference type="EMBL" id="WTQJ01000002">
    <property type="protein sequence ID" value="MWR12330.1"/>
    <property type="molecule type" value="Genomic_DNA"/>
</dbReference>
<sequence length="156" mass="16883">MNELVLTILKLAATTATSNIIGFDVRDISVRDTRNPTFPVESEEITAEALHSYSKIEQELAIARRTLISETVEIEEYYGNSLKGDVGAKVSATDVGLAASAEKGKVTKRIIKFTGFNSETESILNAMEASLLSKLKAELSAKKDSEAAESSIIVKE</sequence>
<dbReference type="Proteomes" id="UP000430387">
    <property type="component" value="Unassembled WGS sequence"/>
</dbReference>
<evidence type="ECO:0000313" key="4">
    <source>
        <dbReference type="Proteomes" id="UP000430387"/>
    </source>
</evidence>
<evidence type="ECO:0000313" key="1">
    <source>
        <dbReference type="EMBL" id="MWR12330.1"/>
    </source>
</evidence>
<accession>A0A2S8JPJ6</accession>
<evidence type="ECO:0000313" key="3">
    <source>
        <dbReference type="Proteomes" id="UP000255164"/>
    </source>
</evidence>
<dbReference type="RefSeq" id="WP_001004432.1">
    <property type="nucleotide sequence ID" value="NZ_BDOU01000001.1"/>
</dbReference>
<protein>
    <submittedName>
        <fullName evidence="1">Uncharacterized protein</fullName>
    </submittedName>
</protein>
<dbReference type="AlphaFoldDB" id="A0A2S8JPJ6"/>
<evidence type="ECO:0000313" key="2">
    <source>
        <dbReference type="EMBL" id="STE71627.1"/>
    </source>
</evidence>
<reference evidence="1 4" key="2">
    <citation type="submission" date="2019-12" db="EMBL/GenBank/DDBJ databases">
        <title>Enteriobacteria Tanzani isolates_8377-8380.</title>
        <authorList>
            <person name="Subbiah M."/>
            <person name="Call D."/>
        </authorList>
    </citation>
    <scope>NUCLEOTIDE SEQUENCE [LARGE SCALE GENOMIC DNA]</scope>
    <source>
        <strain evidence="1 4">8380wG1</strain>
    </source>
</reference>
<dbReference type="EMBL" id="UFZA01000002">
    <property type="protein sequence ID" value="STE71627.1"/>
    <property type="molecule type" value="Genomic_DNA"/>
</dbReference>
<reference evidence="2 3" key="1">
    <citation type="submission" date="2018-06" db="EMBL/GenBank/DDBJ databases">
        <authorList>
            <consortium name="Pathogen Informatics"/>
            <person name="Doyle S."/>
        </authorList>
    </citation>
    <scope>NUCLEOTIDE SEQUENCE [LARGE SCALE GENOMIC DNA]</scope>
    <source>
        <strain evidence="2 3">NCTC10082</strain>
    </source>
</reference>
<proteinExistence type="predicted"/>
<gene>
    <name evidence="1" type="ORF">GQA06_00520</name>
    <name evidence="2" type="ORF">NCTC10082_04519</name>
</gene>
<dbReference type="Proteomes" id="UP000255164">
    <property type="component" value="Unassembled WGS sequence"/>
</dbReference>
<organism evidence="1 4">
    <name type="scientific">Escherichia coli</name>
    <dbReference type="NCBI Taxonomy" id="562"/>
    <lineage>
        <taxon>Bacteria</taxon>
        <taxon>Pseudomonadati</taxon>
        <taxon>Pseudomonadota</taxon>
        <taxon>Gammaproteobacteria</taxon>
        <taxon>Enterobacterales</taxon>
        <taxon>Enterobacteriaceae</taxon>
        <taxon>Escherichia</taxon>
    </lineage>
</organism>
<name>A0A2S8JPJ6_ECOLX</name>